<feature type="domain" description="Protein kinase" evidence="1">
    <location>
        <begin position="45"/>
        <end position="324"/>
    </location>
</feature>
<dbReference type="OrthoDB" id="4062651at2759"/>
<proteinExistence type="predicted"/>
<evidence type="ECO:0000313" key="2">
    <source>
        <dbReference type="EMBL" id="KDO21677.1"/>
    </source>
</evidence>
<evidence type="ECO:0000313" key="3">
    <source>
        <dbReference type="Proteomes" id="UP000030745"/>
    </source>
</evidence>
<keyword evidence="3" id="KW-1185">Reference proteome</keyword>
<dbReference type="GO" id="GO:0004674">
    <property type="term" value="F:protein serine/threonine kinase activity"/>
    <property type="evidence" value="ECO:0007669"/>
    <property type="project" value="TreeGrafter"/>
</dbReference>
<dbReference type="PANTHER" id="PTHR44329:SF214">
    <property type="entry name" value="PROTEIN KINASE DOMAIN-CONTAINING PROTEIN"/>
    <property type="match status" value="1"/>
</dbReference>
<dbReference type="AlphaFoldDB" id="A0A067C4I0"/>
<dbReference type="InterPro" id="IPR008271">
    <property type="entry name" value="Ser/Thr_kinase_AS"/>
</dbReference>
<sequence length="341" mass="37415">MDVDVWTMQPEQDDKTLLAVAIQRGHNAVAQVLYPRMYPTPALILATDLRVRAAIFGTPNVTVYTASYHGKDVVLKGPKFPNKRIMTEFQGEVAAMRTAKSPYLMPLIGFLDNQSAAPHTFKPRGQLYSPTMVMEYMDLGDLHAYIQAKKHKVPVELDLSTIDVALVLALALVDLHARGLIHRDVKSLNIFLSTTHYVRLGDLGSARTLDTDSVMSSNTGTKYWMAPEVLRVPGHGGEGRPYTTAADIYSFGVVLTELDTLSEPYSHVPVEKRGAIEENVRLGKLRPKMSATCLPWLPDLANKCLAFNPRARPTAAAIVDELLLQRKTKGNASASAGGLPP</sequence>
<dbReference type="EMBL" id="KK583282">
    <property type="protein sequence ID" value="KDO21677.1"/>
    <property type="molecule type" value="Genomic_DNA"/>
</dbReference>
<dbReference type="PROSITE" id="PS00108">
    <property type="entry name" value="PROTEIN_KINASE_ST"/>
    <property type="match status" value="1"/>
</dbReference>
<accession>A0A067C4I0</accession>
<organism evidence="2 3">
    <name type="scientific">Saprolegnia parasitica (strain CBS 223.65)</name>
    <dbReference type="NCBI Taxonomy" id="695850"/>
    <lineage>
        <taxon>Eukaryota</taxon>
        <taxon>Sar</taxon>
        <taxon>Stramenopiles</taxon>
        <taxon>Oomycota</taxon>
        <taxon>Saprolegniomycetes</taxon>
        <taxon>Saprolegniales</taxon>
        <taxon>Saprolegniaceae</taxon>
        <taxon>Saprolegnia</taxon>
    </lineage>
</organism>
<dbReference type="SUPFAM" id="SSF56112">
    <property type="entry name" value="Protein kinase-like (PK-like)"/>
    <property type="match status" value="1"/>
</dbReference>
<name>A0A067C4I0_SAPPC</name>
<keyword evidence="2" id="KW-0418">Kinase</keyword>
<keyword evidence="2" id="KW-0808">Transferase</keyword>
<dbReference type="SMART" id="SM00220">
    <property type="entry name" value="S_TKc"/>
    <property type="match status" value="1"/>
</dbReference>
<dbReference type="RefSeq" id="XP_012207600.1">
    <property type="nucleotide sequence ID" value="XM_012352210.1"/>
</dbReference>
<dbReference type="GO" id="GO:0005524">
    <property type="term" value="F:ATP binding"/>
    <property type="evidence" value="ECO:0007669"/>
    <property type="project" value="InterPro"/>
</dbReference>
<gene>
    <name evidence="2" type="ORF">SPRG_13015</name>
</gene>
<dbReference type="KEGG" id="spar:SPRG_13015"/>
<dbReference type="Gene3D" id="1.10.510.10">
    <property type="entry name" value="Transferase(Phosphotransferase) domain 1"/>
    <property type="match status" value="1"/>
</dbReference>
<dbReference type="Proteomes" id="UP000030745">
    <property type="component" value="Unassembled WGS sequence"/>
</dbReference>
<protein>
    <submittedName>
        <fullName evidence="2">TKL protein kinase</fullName>
    </submittedName>
</protein>
<dbReference type="InterPro" id="IPR051681">
    <property type="entry name" value="Ser/Thr_Kinases-Pseudokinases"/>
</dbReference>
<dbReference type="GeneID" id="24134925"/>
<dbReference type="InterPro" id="IPR011009">
    <property type="entry name" value="Kinase-like_dom_sf"/>
</dbReference>
<dbReference type="PANTHER" id="PTHR44329">
    <property type="entry name" value="SERINE/THREONINE-PROTEIN KINASE TNNI3K-RELATED"/>
    <property type="match status" value="1"/>
</dbReference>
<reference evidence="2 3" key="1">
    <citation type="journal article" date="2013" name="PLoS Genet.">
        <title>Distinctive expansion of potential virulence genes in the genome of the oomycete fish pathogen Saprolegnia parasitica.</title>
        <authorList>
            <person name="Jiang R.H."/>
            <person name="de Bruijn I."/>
            <person name="Haas B.J."/>
            <person name="Belmonte R."/>
            <person name="Lobach L."/>
            <person name="Christie J."/>
            <person name="van den Ackerveken G."/>
            <person name="Bottin A."/>
            <person name="Bulone V."/>
            <person name="Diaz-Moreno S.M."/>
            <person name="Dumas B."/>
            <person name="Fan L."/>
            <person name="Gaulin E."/>
            <person name="Govers F."/>
            <person name="Grenville-Briggs L.J."/>
            <person name="Horner N.R."/>
            <person name="Levin J.Z."/>
            <person name="Mammella M."/>
            <person name="Meijer H.J."/>
            <person name="Morris P."/>
            <person name="Nusbaum C."/>
            <person name="Oome S."/>
            <person name="Phillips A.J."/>
            <person name="van Rooyen D."/>
            <person name="Rzeszutek E."/>
            <person name="Saraiva M."/>
            <person name="Secombes C.J."/>
            <person name="Seidl M.F."/>
            <person name="Snel B."/>
            <person name="Stassen J.H."/>
            <person name="Sykes S."/>
            <person name="Tripathy S."/>
            <person name="van den Berg H."/>
            <person name="Vega-Arreguin J.C."/>
            <person name="Wawra S."/>
            <person name="Young S.K."/>
            <person name="Zeng Q."/>
            <person name="Dieguez-Uribeondo J."/>
            <person name="Russ C."/>
            <person name="Tyler B.M."/>
            <person name="van West P."/>
        </authorList>
    </citation>
    <scope>NUCLEOTIDE SEQUENCE [LARGE SCALE GENOMIC DNA]</scope>
    <source>
        <strain evidence="2 3">CBS 223.65</strain>
    </source>
</reference>
<evidence type="ECO:0000259" key="1">
    <source>
        <dbReference type="PROSITE" id="PS50011"/>
    </source>
</evidence>
<dbReference type="Pfam" id="PF00069">
    <property type="entry name" value="Pkinase"/>
    <property type="match status" value="1"/>
</dbReference>
<dbReference type="PROSITE" id="PS50011">
    <property type="entry name" value="PROTEIN_KINASE_DOM"/>
    <property type="match status" value="1"/>
</dbReference>
<dbReference type="VEuPathDB" id="FungiDB:SPRG_13015"/>
<dbReference type="Gene3D" id="3.30.200.20">
    <property type="entry name" value="Phosphorylase Kinase, domain 1"/>
    <property type="match status" value="1"/>
</dbReference>
<dbReference type="InterPro" id="IPR000719">
    <property type="entry name" value="Prot_kinase_dom"/>
</dbReference>
<dbReference type="STRING" id="695850.A0A067C4I0"/>